<organism evidence="1 2">
    <name type="scientific">Thraustotheca clavata</name>
    <dbReference type="NCBI Taxonomy" id="74557"/>
    <lineage>
        <taxon>Eukaryota</taxon>
        <taxon>Sar</taxon>
        <taxon>Stramenopiles</taxon>
        <taxon>Oomycota</taxon>
        <taxon>Saprolegniomycetes</taxon>
        <taxon>Saprolegniales</taxon>
        <taxon>Achlyaceae</taxon>
        <taxon>Thraustotheca</taxon>
    </lineage>
</organism>
<name>A0A1V9ZXT4_9STRA</name>
<gene>
    <name evidence="1" type="ORF">THRCLA_04884</name>
</gene>
<dbReference type="AlphaFoldDB" id="A0A1V9ZXT4"/>
<keyword evidence="2" id="KW-1185">Reference proteome</keyword>
<evidence type="ECO:0000313" key="2">
    <source>
        <dbReference type="Proteomes" id="UP000243217"/>
    </source>
</evidence>
<proteinExistence type="predicted"/>
<sequence length="346" mass="39855">MTLTKTQSTISPIAHNKKRMGAKCRNEYQRKMQRIYRRAEAEERRRLRMSVVMLESCLSMQKNLQMVSWKDTAQALAEDLESAVETNHQLRAQIQEQYELNQFMYTYLSTMTDKVSQLEPWQYQSLPCSNAARKITLQWITQQMYENTNVMIQMYPFPTLQNYANVAVIDNTLVLRYQRILPLPVDVVTQAYTANSLSFPHHGEEDLDAKLLDPSLVYRRRDIGNVNTGPIPQNFVQRQFVNADSSIVVSRNVLNDDKHPMGSLTRDVAGWAIARAHGYNTTIVQEIWTMSTLLSHMNVANSDVQAAFYGFKCADSKFVDIYKAMYNEGEAFLNARSVFLDSIHPL</sequence>
<protein>
    <submittedName>
        <fullName evidence="1">Uncharacterized protein</fullName>
    </submittedName>
</protein>
<reference evidence="1 2" key="1">
    <citation type="journal article" date="2014" name="Genome Biol. Evol.">
        <title>The secreted proteins of Achlya hypogyna and Thraustotheca clavata identify the ancestral oomycete secretome and reveal gene acquisitions by horizontal gene transfer.</title>
        <authorList>
            <person name="Misner I."/>
            <person name="Blouin N."/>
            <person name="Leonard G."/>
            <person name="Richards T.A."/>
            <person name="Lane C.E."/>
        </authorList>
    </citation>
    <scope>NUCLEOTIDE SEQUENCE [LARGE SCALE GENOMIC DNA]</scope>
    <source>
        <strain evidence="1 2">ATCC 34112</strain>
    </source>
</reference>
<evidence type="ECO:0000313" key="1">
    <source>
        <dbReference type="EMBL" id="OQS02779.1"/>
    </source>
</evidence>
<comment type="caution">
    <text evidence="1">The sequence shown here is derived from an EMBL/GenBank/DDBJ whole genome shotgun (WGS) entry which is preliminary data.</text>
</comment>
<dbReference type="Proteomes" id="UP000243217">
    <property type="component" value="Unassembled WGS sequence"/>
</dbReference>
<accession>A0A1V9ZXT4</accession>
<dbReference type="EMBL" id="JNBS01001078">
    <property type="protein sequence ID" value="OQS02779.1"/>
    <property type="molecule type" value="Genomic_DNA"/>
</dbReference>
<dbReference type="OrthoDB" id="74321at2759"/>